<evidence type="ECO:0000313" key="3">
    <source>
        <dbReference type="EMBL" id="CDC71947.1"/>
    </source>
</evidence>
<feature type="domain" description="HTH iclR-type" evidence="2">
    <location>
        <begin position="29"/>
        <end position="59"/>
    </location>
</feature>
<dbReference type="GO" id="GO:0003677">
    <property type="term" value="F:DNA binding"/>
    <property type="evidence" value="ECO:0007669"/>
    <property type="project" value="InterPro"/>
</dbReference>
<dbReference type="InterPro" id="IPR039418">
    <property type="entry name" value="LexA-like"/>
</dbReference>
<dbReference type="SUPFAM" id="SSF51306">
    <property type="entry name" value="LexA/Signal peptidase"/>
    <property type="match status" value="1"/>
</dbReference>
<comment type="caution">
    <text evidence="3">The sequence shown here is derived from an EMBL/GenBank/DDBJ whole genome shotgun (WGS) entry which is preliminary data.</text>
</comment>
<dbReference type="InterPro" id="IPR036388">
    <property type="entry name" value="WH-like_DNA-bd_sf"/>
</dbReference>
<evidence type="ECO:0008006" key="5">
    <source>
        <dbReference type="Google" id="ProtNLM"/>
    </source>
</evidence>
<protein>
    <recommendedName>
        <fullName evidence="5">Repressor LexA</fullName>
    </recommendedName>
</protein>
<reference evidence="3" key="1">
    <citation type="submission" date="2012-11" db="EMBL/GenBank/DDBJ databases">
        <title>Dependencies among metagenomic species, viruses, plasmids and units of genetic variation.</title>
        <authorList>
            <person name="Nielsen H.B."/>
            <person name="Almeida M."/>
            <person name="Juncker A.S."/>
            <person name="Rasmussen S."/>
            <person name="Li J."/>
            <person name="Sunagawa S."/>
            <person name="Plichta D."/>
            <person name="Gautier L."/>
            <person name="Le Chatelier E."/>
            <person name="Peletier E."/>
            <person name="Bonde I."/>
            <person name="Nielsen T."/>
            <person name="Manichanh C."/>
            <person name="Arumugam M."/>
            <person name="Batto J."/>
            <person name="Santos M.B.Q.D."/>
            <person name="Blom N."/>
            <person name="Borruel N."/>
            <person name="Burgdorf K.S."/>
            <person name="Boumezbeur F."/>
            <person name="Casellas F."/>
            <person name="Dore J."/>
            <person name="Guarner F."/>
            <person name="Hansen T."/>
            <person name="Hildebrand F."/>
            <person name="Kaas R.S."/>
            <person name="Kennedy S."/>
            <person name="Kristiansen K."/>
            <person name="Kultima J.R."/>
            <person name="Leonard P."/>
            <person name="Levenez F."/>
            <person name="Lund O."/>
            <person name="Moumen B."/>
            <person name="Le Paslier D."/>
            <person name="Pons N."/>
            <person name="Pedersen O."/>
            <person name="Prifti E."/>
            <person name="Qin J."/>
            <person name="Raes J."/>
            <person name="Tap J."/>
            <person name="Tims S."/>
            <person name="Ussery D.W."/>
            <person name="Yamada T."/>
            <person name="MetaHit consortium"/>
            <person name="Renault P."/>
            <person name="Sicheritz-Ponten T."/>
            <person name="Bork P."/>
            <person name="Wang J."/>
            <person name="Brunak S."/>
            <person name="Ehrlich S.D."/>
        </authorList>
    </citation>
    <scope>NUCLEOTIDE SEQUENCE [LARGE SCALE GENOMIC DNA]</scope>
</reference>
<dbReference type="PANTHER" id="PTHR33516:SF2">
    <property type="entry name" value="LEXA REPRESSOR-RELATED"/>
    <property type="match status" value="1"/>
</dbReference>
<name>R6UMD5_9BACT</name>
<evidence type="ECO:0000313" key="4">
    <source>
        <dbReference type="Proteomes" id="UP000017938"/>
    </source>
</evidence>
<dbReference type="InterPro" id="IPR050077">
    <property type="entry name" value="LexA_repressor"/>
</dbReference>
<feature type="domain" description="Peptidase S24/S26A/S26B/S26C" evidence="1">
    <location>
        <begin position="79"/>
        <end position="194"/>
    </location>
</feature>
<dbReference type="Proteomes" id="UP000017938">
    <property type="component" value="Unassembled WGS sequence"/>
</dbReference>
<dbReference type="Pfam" id="PF00717">
    <property type="entry name" value="Peptidase_S24"/>
    <property type="match status" value="1"/>
</dbReference>
<dbReference type="Pfam" id="PF09339">
    <property type="entry name" value="HTH_IclR"/>
    <property type="match status" value="1"/>
</dbReference>
<sequence length="204" mass="23107">MRRKDESKKSVILDFIDGYYNEYNEIPAVRTIAEGTGIALATVHRYLLSLKESGNLEYNGRKSISTKRIDMESRHASAPVLGYVRCGEGEEETEEVIEYIRLPESLVGTGEFFVLIAKGDSMIDAGVNEGDYVVIRKQNTASDGDYVVALYEGLNNLKELVIDNGRYILRSCNEDKETYPDIYPRDLKIQGVAVCVMHRLKKRR</sequence>
<dbReference type="CDD" id="cd06529">
    <property type="entry name" value="S24_LexA-like"/>
    <property type="match status" value="1"/>
</dbReference>
<dbReference type="SUPFAM" id="SSF46785">
    <property type="entry name" value="Winged helix' DNA-binding domain"/>
    <property type="match status" value="1"/>
</dbReference>
<dbReference type="Gene3D" id="2.10.109.10">
    <property type="entry name" value="Umud Fragment, subunit A"/>
    <property type="match status" value="1"/>
</dbReference>
<dbReference type="InterPro" id="IPR005471">
    <property type="entry name" value="Tscrpt_reg_IclR_N"/>
</dbReference>
<organism evidence="3 4">
    <name type="scientific">Candidatus Colimorpha enterica</name>
    <dbReference type="NCBI Taxonomy" id="3083063"/>
    <lineage>
        <taxon>Bacteria</taxon>
        <taxon>Pseudomonadati</taxon>
        <taxon>Bacteroidota</taxon>
        <taxon>Bacteroidia</taxon>
        <taxon>Bacteroidales</taxon>
        <taxon>Candidatus Colimorpha</taxon>
    </lineage>
</organism>
<dbReference type="InterPro" id="IPR036286">
    <property type="entry name" value="LexA/Signal_pep-like_sf"/>
</dbReference>
<dbReference type="AlphaFoldDB" id="R6UMD5"/>
<dbReference type="InterPro" id="IPR036390">
    <property type="entry name" value="WH_DNA-bd_sf"/>
</dbReference>
<dbReference type="EMBL" id="CBFW010000088">
    <property type="protein sequence ID" value="CDC71947.1"/>
    <property type="molecule type" value="Genomic_DNA"/>
</dbReference>
<dbReference type="PANTHER" id="PTHR33516">
    <property type="entry name" value="LEXA REPRESSOR"/>
    <property type="match status" value="1"/>
</dbReference>
<proteinExistence type="predicted"/>
<evidence type="ECO:0000259" key="2">
    <source>
        <dbReference type="Pfam" id="PF09339"/>
    </source>
</evidence>
<dbReference type="GO" id="GO:0006355">
    <property type="term" value="P:regulation of DNA-templated transcription"/>
    <property type="evidence" value="ECO:0007669"/>
    <property type="project" value="InterPro"/>
</dbReference>
<dbReference type="STRING" id="1263015.BN580_00953"/>
<evidence type="ECO:0000259" key="1">
    <source>
        <dbReference type="Pfam" id="PF00717"/>
    </source>
</evidence>
<dbReference type="Gene3D" id="1.10.10.10">
    <property type="entry name" value="Winged helix-like DNA-binding domain superfamily/Winged helix DNA-binding domain"/>
    <property type="match status" value="1"/>
</dbReference>
<accession>R6UMD5</accession>
<dbReference type="InterPro" id="IPR015927">
    <property type="entry name" value="Peptidase_S24_S26A/B/C"/>
</dbReference>
<gene>
    <name evidence="3" type="ORF">BN580_00953</name>
</gene>